<feature type="domain" description="Calcineurin-like phosphoesterase" evidence="4">
    <location>
        <begin position="30"/>
        <end position="250"/>
    </location>
</feature>
<dbReference type="InterPro" id="IPR036907">
    <property type="entry name" value="5'-Nucleotdase_C_sf"/>
</dbReference>
<dbReference type="Gene3D" id="3.60.21.10">
    <property type="match status" value="1"/>
</dbReference>
<evidence type="ECO:0000256" key="1">
    <source>
        <dbReference type="ARBA" id="ARBA00006654"/>
    </source>
</evidence>
<proteinExistence type="inferred from homology"/>
<comment type="similarity">
    <text evidence="1 3">Belongs to the 5'-nucleotidase family.</text>
</comment>
<dbReference type="RefSeq" id="WP_011527249.1">
    <property type="nucleotide sequence ID" value="NC_008011.1"/>
</dbReference>
<dbReference type="InterPro" id="IPR008334">
    <property type="entry name" value="5'-Nucleotdase_C"/>
</dbReference>
<dbReference type="SUPFAM" id="SSF55816">
    <property type="entry name" value="5'-nucleotidase (syn. UDP-sugar hydrolase), C-terminal domain"/>
    <property type="match status" value="1"/>
</dbReference>
<dbReference type="InterPro" id="IPR006179">
    <property type="entry name" value="5_nucleotidase/apyrase"/>
</dbReference>
<evidence type="ECO:0000259" key="5">
    <source>
        <dbReference type="Pfam" id="PF02872"/>
    </source>
</evidence>
<evidence type="ECO:0000256" key="2">
    <source>
        <dbReference type="ARBA" id="ARBA00022729"/>
    </source>
</evidence>
<keyword evidence="3" id="KW-0547">Nucleotide-binding</keyword>
<dbReference type="Pfam" id="PF02872">
    <property type="entry name" value="5_nucleotid_C"/>
    <property type="match status" value="1"/>
</dbReference>
<organism evidence="6 7">
    <name type="scientific">Lawsonia intracellularis (strain PHE/MN1-00)</name>
    <dbReference type="NCBI Taxonomy" id="363253"/>
    <lineage>
        <taxon>Bacteria</taxon>
        <taxon>Pseudomonadati</taxon>
        <taxon>Thermodesulfobacteriota</taxon>
        <taxon>Desulfovibrionia</taxon>
        <taxon>Desulfovibrionales</taxon>
        <taxon>Desulfovibrionaceae</taxon>
        <taxon>Lawsonia</taxon>
    </lineage>
</organism>
<dbReference type="Proteomes" id="UP000002430">
    <property type="component" value="Chromosome"/>
</dbReference>
<reference evidence="6 7" key="1">
    <citation type="submission" date="2005-11" db="EMBL/GenBank/DDBJ databases">
        <title>The complete genome sequence of Lawsonia intracellularis: the causative agent of proliferative enteropathy.</title>
        <authorList>
            <person name="Kaur K."/>
            <person name="Zhang Q."/>
            <person name="Beckler D."/>
            <person name="Munir S."/>
            <person name="Li L."/>
            <person name="Kinsley K."/>
            <person name="Herron L."/>
            <person name="Peterson A."/>
            <person name="May B."/>
            <person name="Singh S."/>
            <person name="Gebhart C."/>
            <person name="Kapur V."/>
        </authorList>
    </citation>
    <scope>NUCLEOTIDE SEQUENCE [LARGE SCALE GENOMIC DNA]</scope>
    <source>
        <strain evidence="6 7">PHE/MN1-00</strain>
    </source>
</reference>
<keyword evidence="7" id="KW-1185">Reference proteome</keyword>
<feature type="domain" description="5'-Nucleotidase C-terminal" evidence="5">
    <location>
        <begin position="369"/>
        <end position="519"/>
    </location>
</feature>
<dbReference type="InterPro" id="IPR006146">
    <property type="entry name" value="5'-Nucleotdase_CS"/>
</dbReference>
<evidence type="ECO:0000256" key="3">
    <source>
        <dbReference type="RuleBase" id="RU362119"/>
    </source>
</evidence>
<dbReference type="PRINTS" id="PR01607">
    <property type="entry name" value="APYRASEFAMLY"/>
</dbReference>
<evidence type="ECO:0000259" key="4">
    <source>
        <dbReference type="Pfam" id="PF00149"/>
    </source>
</evidence>
<dbReference type="GO" id="GO:0016788">
    <property type="term" value="F:hydrolase activity, acting on ester bonds"/>
    <property type="evidence" value="ECO:0007669"/>
    <property type="project" value="InterPro"/>
</dbReference>
<dbReference type="InterPro" id="IPR004843">
    <property type="entry name" value="Calcineurin-like_PHP"/>
</dbReference>
<protein>
    <submittedName>
        <fullName evidence="6">5'-nucleotidase/2',3'-cyclic phosphodiesterase and related esterases</fullName>
    </submittedName>
</protein>
<dbReference type="STRING" id="363253.LI1171"/>
<dbReference type="GO" id="GO:0000166">
    <property type="term" value="F:nucleotide binding"/>
    <property type="evidence" value="ECO:0007669"/>
    <property type="project" value="UniProtKB-KW"/>
</dbReference>
<evidence type="ECO:0000313" key="6">
    <source>
        <dbReference type="EMBL" id="CAJ55225.1"/>
    </source>
</evidence>
<dbReference type="KEGG" id="lip:LI1171"/>
<dbReference type="GO" id="GO:0009166">
    <property type="term" value="P:nucleotide catabolic process"/>
    <property type="evidence" value="ECO:0007669"/>
    <property type="project" value="InterPro"/>
</dbReference>
<dbReference type="OrthoDB" id="9803927at2"/>
<name>Q1MP52_LAWIP</name>
<dbReference type="EMBL" id="AM180252">
    <property type="protein sequence ID" value="CAJ55225.1"/>
    <property type="molecule type" value="Genomic_DNA"/>
</dbReference>
<keyword evidence="3" id="KW-0378">Hydrolase</keyword>
<accession>Q1MP52</accession>
<evidence type="ECO:0000313" key="7">
    <source>
        <dbReference type="Proteomes" id="UP000002430"/>
    </source>
</evidence>
<gene>
    <name evidence="6" type="ordered locus">LI1171</name>
</gene>
<dbReference type="Gene3D" id="3.90.780.10">
    <property type="entry name" value="5'-Nucleotidase, C-terminal domain"/>
    <property type="match status" value="1"/>
</dbReference>
<dbReference type="HOGENOM" id="CLU_005854_7_1_7"/>
<dbReference type="Pfam" id="PF00149">
    <property type="entry name" value="Metallophos"/>
    <property type="match status" value="1"/>
</dbReference>
<dbReference type="SUPFAM" id="SSF56300">
    <property type="entry name" value="Metallo-dependent phosphatases"/>
    <property type="match status" value="1"/>
</dbReference>
<dbReference type="AlphaFoldDB" id="Q1MP52"/>
<dbReference type="PANTHER" id="PTHR11575:SF24">
    <property type="entry name" value="5'-NUCLEOTIDASE"/>
    <property type="match status" value="1"/>
</dbReference>
<dbReference type="PROSITE" id="PS00785">
    <property type="entry name" value="5_NUCLEOTIDASE_1"/>
    <property type="match status" value="1"/>
</dbReference>
<dbReference type="eggNOG" id="COG0737">
    <property type="taxonomic scope" value="Bacteria"/>
</dbReference>
<dbReference type="InterPro" id="IPR029052">
    <property type="entry name" value="Metallo-depent_PP-like"/>
</dbReference>
<keyword evidence="2" id="KW-0732">Signal</keyword>
<dbReference type="GO" id="GO:0046872">
    <property type="term" value="F:metal ion binding"/>
    <property type="evidence" value="ECO:0007669"/>
    <property type="project" value="InterPro"/>
</dbReference>
<sequence>MFKKIYVFYITLLLIFLTYVTPYDVWSFDLTILHTNDIHSHLGGIKKESGNPCFTSTTPDCVGGMARLAQSILDIRQSTPNTILLDAGDQFVGTAFHSDFINTPDQLPFVKFLNRLGYVAMSPGNHEFDHGCYEFFSAIRQLNFPVVVANLTFTDPEMQSSITPWTIVEREGKRIGIIGLITEATATGSRACSQAIFTNAEQALRNAIQEIKKQNVFTIIVLSHLGINVDMELASKVDDVSVFVGGHTHTLLSNTYPNAYGPYPIVKHSPSGHPVLIVTAKEKLEYLGRINITFDEQGIPQKWNGDVIRLDKPISNDPAIVSIAELLDSYGIPIKEKLEVKVGEIAHPRNPNFDTSQPSNEQLDEKPFFYCRKQEGLTANIILDAILEAGRSNGAQIAIVTTGLIRGNLPIGLVQKLDVVTAIPIEDKLYVGDVTGKIIQEAIENGVSKVHCFAFAGTFLQVAGLRFTLNAEKPVGERIQSIEYLNNGKYEPLDPNKTYRVIINGYPTEGHDGFIMLKDIKWTDIQKSPVEAVISYLKEHSPLNVKKDGRIVNVTPIIVPNE</sequence>
<dbReference type="PANTHER" id="PTHR11575">
    <property type="entry name" value="5'-NUCLEOTIDASE-RELATED"/>
    <property type="match status" value="1"/>
</dbReference>